<organism evidence="4 5">
    <name type="scientific">Acromyrmex insinuator</name>
    <dbReference type="NCBI Taxonomy" id="230686"/>
    <lineage>
        <taxon>Eukaryota</taxon>
        <taxon>Metazoa</taxon>
        <taxon>Ecdysozoa</taxon>
        <taxon>Arthropoda</taxon>
        <taxon>Hexapoda</taxon>
        <taxon>Insecta</taxon>
        <taxon>Pterygota</taxon>
        <taxon>Neoptera</taxon>
        <taxon>Endopterygota</taxon>
        <taxon>Hymenoptera</taxon>
        <taxon>Apocrita</taxon>
        <taxon>Aculeata</taxon>
        <taxon>Formicoidea</taxon>
        <taxon>Formicidae</taxon>
        <taxon>Myrmicinae</taxon>
        <taxon>Acromyrmex</taxon>
    </lineage>
</organism>
<protein>
    <submittedName>
        <fullName evidence="4">EF2KT methyltransferase</fullName>
    </submittedName>
</protein>
<dbReference type="InterPro" id="IPR029426">
    <property type="entry name" value="FAM86_N"/>
</dbReference>
<dbReference type="SUPFAM" id="SSF53335">
    <property type="entry name" value="S-adenosyl-L-methionine-dependent methyltransferases"/>
    <property type="match status" value="1"/>
</dbReference>
<dbReference type="EMBL" id="JAANHZ010000452">
    <property type="protein sequence ID" value="KAG5310935.1"/>
    <property type="molecule type" value="Genomic_DNA"/>
</dbReference>
<keyword evidence="5" id="KW-1185">Reference proteome</keyword>
<keyword evidence="4" id="KW-0489">Methyltransferase</keyword>
<evidence type="ECO:0000259" key="3">
    <source>
        <dbReference type="Pfam" id="PF14904"/>
    </source>
</evidence>
<dbReference type="GO" id="GO:0008168">
    <property type="term" value="F:methyltransferase activity"/>
    <property type="evidence" value="ECO:0007669"/>
    <property type="project" value="UniProtKB-KW"/>
</dbReference>
<comment type="similarity">
    <text evidence="1">Belongs to the class I-like SAM-binding methyltransferase superfamily. EEF2KMT family.</text>
</comment>
<comment type="caution">
    <text evidence="4">The sequence shown here is derived from an EMBL/GenBank/DDBJ whole genome shotgun (WGS) entry which is preliminary data.</text>
</comment>
<evidence type="ECO:0000256" key="2">
    <source>
        <dbReference type="ARBA" id="ARBA00022679"/>
    </source>
</evidence>
<dbReference type="GO" id="GO:0032259">
    <property type="term" value="P:methylation"/>
    <property type="evidence" value="ECO:0007669"/>
    <property type="project" value="UniProtKB-KW"/>
</dbReference>
<feature type="non-terminal residue" evidence="4">
    <location>
        <position position="352"/>
    </location>
</feature>
<dbReference type="InterPro" id="IPR019410">
    <property type="entry name" value="Methyltransf_16"/>
</dbReference>
<evidence type="ECO:0000313" key="5">
    <source>
        <dbReference type="Proteomes" id="UP000667349"/>
    </source>
</evidence>
<dbReference type="Proteomes" id="UP000667349">
    <property type="component" value="Unassembled WGS sequence"/>
</dbReference>
<gene>
    <name evidence="4" type="primary">Eef2kmt</name>
    <name evidence="4" type="ORF">G6Z75_0011383</name>
</gene>
<proteinExistence type="inferred from homology"/>
<sequence>MDNNTDNSDMNRDIRTINTMINSLTKQFLCCTALIKMDFIVLEEYKTYDLELDIQKQILDNTINNDLIKRYPIKTSYQKAFLKLLMQKIEESGNEIHGDLYAAYCRLISLSNEESVHYRHFLIQNGTLNCVTLKESTNLISQGTTGLCSWQGAIVLSQWCEENKEQFCGKNILELGCGVGLTGMNVISICSPKQYIFSDCHPIVLNMLCENVKLNFVSNKQSELLNTFDMTSKLQLQLKYEQTDVQVIDLKWEDIDKYMLKNSLQPDIIIAADILYDSNSFDALILGLKRLLVSNSYAIFAATIRNEDTVSQFFEYLGNYDLIFEECSLPRWIMSIELIYAPVRILKIFQKI</sequence>
<dbReference type="Pfam" id="PF14904">
    <property type="entry name" value="FAM86"/>
    <property type="match status" value="1"/>
</dbReference>
<feature type="domain" description="FAM86 N-terminal" evidence="3">
    <location>
        <begin position="20"/>
        <end position="105"/>
    </location>
</feature>
<accession>A0A836EN89</accession>
<feature type="non-terminal residue" evidence="4">
    <location>
        <position position="1"/>
    </location>
</feature>
<dbReference type="Gene3D" id="3.40.50.150">
    <property type="entry name" value="Vaccinia Virus protein VP39"/>
    <property type="match status" value="1"/>
</dbReference>
<dbReference type="InterPro" id="IPR029063">
    <property type="entry name" value="SAM-dependent_MTases_sf"/>
</dbReference>
<keyword evidence="2 4" id="KW-0808">Transferase</keyword>
<dbReference type="GO" id="GO:0032991">
    <property type="term" value="C:protein-containing complex"/>
    <property type="evidence" value="ECO:0007669"/>
    <property type="project" value="TreeGrafter"/>
</dbReference>
<dbReference type="PANTHER" id="PTHR14614">
    <property type="entry name" value="HEPATOCELLULAR CARCINOMA-ASSOCIATED ANTIGEN"/>
    <property type="match status" value="1"/>
</dbReference>
<dbReference type="Pfam" id="PF10294">
    <property type="entry name" value="Methyltransf_16"/>
    <property type="match status" value="2"/>
</dbReference>
<evidence type="ECO:0000256" key="1">
    <source>
        <dbReference type="ARBA" id="ARBA00005511"/>
    </source>
</evidence>
<dbReference type="PANTHER" id="PTHR14614:SF130">
    <property type="entry name" value="PROTEIN-LYSINE N-METHYLTRANSFERASE EEF2KMT"/>
    <property type="match status" value="1"/>
</dbReference>
<name>A0A836EN89_9HYME</name>
<dbReference type="AlphaFoldDB" id="A0A836EN89"/>
<reference evidence="4" key="1">
    <citation type="submission" date="2020-02" db="EMBL/GenBank/DDBJ databases">
        <title>Relaxed selection underlies rapid genomic changes in the transitions from sociality to social parasitism in ants.</title>
        <authorList>
            <person name="Bi X."/>
        </authorList>
    </citation>
    <scope>NUCLEOTIDE SEQUENCE</scope>
    <source>
        <strain evidence="4">BGI-DK2013a</strain>
        <tissue evidence="4">Whole body</tissue>
    </source>
</reference>
<evidence type="ECO:0000313" key="4">
    <source>
        <dbReference type="EMBL" id="KAG5310935.1"/>
    </source>
</evidence>